<dbReference type="AlphaFoldDB" id="A0AAT9GK75"/>
<evidence type="ECO:0000256" key="1">
    <source>
        <dbReference type="ARBA" id="ARBA00001933"/>
    </source>
</evidence>
<evidence type="ECO:0000259" key="4">
    <source>
        <dbReference type="Pfam" id="PF01212"/>
    </source>
</evidence>
<name>A0AAT9GK75_9BACT</name>
<evidence type="ECO:0000256" key="2">
    <source>
        <dbReference type="ARBA" id="ARBA00006966"/>
    </source>
</evidence>
<protein>
    <recommendedName>
        <fullName evidence="4">Aromatic amino acid beta-eliminating lyase/threonine aldolase domain-containing protein</fullName>
    </recommendedName>
</protein>
<dbReference type="InterPro" id="IPR001597">
    <property type="entry name" value="ArAA_b-elim_lyase/Thr_aldolase"/>
</dbReference>
<dbReference type="GO" id="GO:0005829">
    <property type="term" value="C:cytosol"/>
    <property type="evidence" value="ECO:0007669"/>
    <property type="project" value="TreeGrafter"/>
</dbReference>
<dbReference type="GO" id="GO:0006545">
    <property type="term" value="P:glycine biosynthetic process"/>
    <property type="evidence" value="ECO:0007669"/>
    <property type="project" value="TreeGrafter"/>
</dbReference>
<gene>
    <name evidence="5" type="ORF">KACHI17_19890</name>
</gene>
<dbReference type="GO" id="GO:0006567">
    <property type="term" value="P:L-threonine catabolic process"/>
    <property type="evidence" value="ECO:0007669"/>
    <property type="project" value="TreeGrafter"/>
</dbReference>
<proteinExistence type="inferred from homology"/>
<dbReference type="GO" id="GO:0008732">
    <property type="term" value="F:L-allo-threonine aldolase activity"/>
    <property type="evidence" value="ECO:0007669"/>
    <property type="project" value="TreeGrafter"/>
</dbReference>
<dbReference type="InterPro" id="IPR015424">
    <property type="entry name" value="PyrdxlP-dep_Trfase"/>
</dbReference>
<dbReference type="PANTHER" id="PTHR48097">
    <property type="entry name" value="L-THREONINE ALDOLASE-RELATED"/>
    <property type="match status" value="1"/>
</dbReference>
<accession>A0AAT9GK75</accession>
<reference evidence="5" key="1">
    <citation type="submission" date="2024-02" db="EMBL/GenBank/DDBJ databases">
        <title>Sediminibacterium planktonica sp. nov. and Sediminibacterium longus sp. nov., isolated from surface lake and river water.</title>
        <authorList>
            <person name="Watanabe K."/>
            <person name="Takemine S."/>
            <person name="Ishii Y."/>
            <person name="Ogata Y."/>
            <person name="Shindo C."/>
            <person name="Suda W."/>
        </authorList>
    </citation>
    <scope>NUCLEOTIDE SEQUENCE</scope>
    <source>
        <strain evidence="5">KACHI17</strain>
    </source>
</reference>
<dbReference type="Pfam" id="PF01212">
    <property type="entry name" value="Beta_elim_lyase"/>
    <property type="match status" value="1"/>
</dbReference>
<dbReference type="InterPro" id="IPR015421">
    <property type="entry name" value="PyrdxlP-dep_Trfase_major"/>
</dbReference>
<dbReference type="SUPFAM" id="SSF53383">
    <property type="entry name" value="PLP-dependent transferases"/>
    <property type="match status" value="1"/>
</dbReference>
<dbReference type="EMBL" id="AP029612">
    <property type="protein sequence ID" value="BFG71108.1"/>
    <property type="molecule type" value="Genomic_DNA"/>
</dbReference>
<feature type="domain" description="Aromatic amino acid beta-eliminating lyase/threonine aldolase" evidence="4">
    <location>
        <begin position="74"/>
        <end position="324"/>
    </location>
</feature>
<dbReference type="Gene3D" id="3.40.640.10">
    <property type="entry name" value="Type I PLP-dependent aspartate aminotransferase-like (Major domain)"/>
    <property type="match status" value="1"/>
</dbReference>
<keyword evidence="3" id="KW-0663">Pyridoxal phosphate</keyword>
<dbReference type="RefSeq" id="WP_353548744.1">
    <property type="nucleotide sequence ID" value="NZ_AP029612.1"/>
</dbReference>
<comment type="similarity">
    <text evidence="2">Belongs to the threonine aldolase family.</text>
</comment>
<evidence type="ECO:0000313" key="5">
    <source>
        <dbReference type="EMBL" id="BFG71108.1"/>
    </source>
</evidence>
<sequence>MPIINRRNFLRSSGSFAIPAVFPLSGLISNDTSVRSDWPAKLIVKFFGDGEMYEPTDYIRVLQEADKTTAIVKDRYGVGGVVEALEKKFADITGKEKAIFMPSGTMANQLAIAVLSGNKSKVFVQETSHVFRDEADAAQSVFQKRLIPLAKNETHFTADELKKTIEEMSTAEAFDTGIGAVSIENPVRRSDGRMVSLDEIKAIRNYCITKKIPMHLDGARLYVASAWSGVSIKEYSQYFDTVYISLYKYLGATAGAILCGNATIIDQMTHLIKTHGGSMYGNWTNAAMALHRLEGVEERFKAAKERGEQLFKTLNLSNHIRIEPLNQGTNIYRLTLAKNINGTAFQTKLNQQFNIRLARPDTNNQSLINVNETILYQSLNDLVNAFGKALKS</sequence>
<comment type="cofactor">
    <cofactor evidence="1">
        <name>pyridoxal 5'-phosphate</name>
        <dbReference type="ChEBI" id="CHEBI:597326"/>
    </cofactor>
</comment>
<evidence type="ECO:0000256" key="3">
    <source>
        <dbReference type="ARBA" id="ARBA00022898"/>
    </source>
</evidence>
<organism evidence="5">
    <name type="scientific">Sediminibacterium sp. KACHI17</name>
    <dbReference type="NCBI Taxonomy" id="1751071"/>
    <lineage>
        <taxon>Bacteria</taxon>
        <taxon>Pseudomonadati</taxon>
        <taxon>Bacteroidota</taxon>
        <taxon>Chitinophagia</taxon>
        <taxon>Chitinophagales</taxon>
        <taxon>Chitinophagaceae</taxon>
        <taxon>Sediminibacterium</taxon>
    </lineage>
</organism>
<dbReference type="PANTHER" id="PTHR48097:SF9">
    <property type="entry name" value="L-THREONINE ALDOLASE"/>
    <property type="match status" value="1"/>
</dbReference>